<dbReference type="PRINTS" id="PR00382">
    <property type="entry name" value="LIPIDTRNSFER"/>
</dbReference>
<accession>A0A1D1ZJR4</accession>
<evidence type="ECO:0000313" key="4">
    <source>
        <dbReference type="EMBL" id="JAT67202.1"/>
    </source>
</evidence>
<keyword evidence="1" id="KW-0446">Lipid-binding</keyword>
<keyword evidence="2" id="KW-0732">Signal</keyword>
<protein>
    <recommendedName>
        <fullName evidence="1">Non-specific lipid-transfer protein</fullName>
    </recommendedName>
</protein>
<dbReference type="InterPro" id="IPR036312">
    <property type="entry name" value="Bifun_inhib/LTP/seed_sf"/>
</dbReference>
<name>A0A1D1ZJR4_9ARAE</name>
<organism evidence="4">
    <name type="scientific">Anthurium amnicola</name>
    <dbReference type="NCBI Taxonomy" id="1678845"/>
    <lineage>
        <taxon>Eukaryota</taxon>
        <taxon>Viridiplantae</taxon>
        <taxon>Streptophyta</taxon>
        <taxon>Embryophyta</taxon>
        <taxon>Tracheophyta</taxon>
        <taxon>Spermatophyta</taxon>
        <taxon>Magnoliopsida</taxon>
        <taxon>Liliopsida</taxon>
        <taxon>Araceae</taxon>
        <taxon>Pothoideae</taxon>
        <taxon>Potheae</taxon>
        <taxon>Anthurium</taxon>
    </lineage>
</organism>
<evidence type="ECO:0000256" key="2">
    <source>
        <dbReference type="SAM" id="SignalP"/>
    </source>
</evidence>
<dbReference type="GO" id="GO:0006869">
    <property type="term" value="P:lipid transport"/>
    <property type="evidence" value="ECO:0007669"/>
    <property type="project" value="InterPro"/>
</dbReference>
<feature type="signal peptide" evidence="2">
    <location>
        <begin position="1"/>
        <end position="25"/>
    </location>
</feature>
<dbReference type="SMART" id="SM00499">
    <property type="entry name" value="AAI"/>
    <property type="match status" value="1"/>
</dbReference>
<dbReference type="Pfam" id="PF00234">
    <property type="entry name" value="Tryp_alpha_amyl"/>
    <property type="match status" value="1"/>
</dbReference>
<comment type="function">
    <text evidence="1">Plant non-specific lipid-transfer proteins transfer phospholipids as well as galactolipids across membranes. May play a role in wax or cutin deposition in the cell walls of expanding epidermal cells and certain secretory tissues.</text>
</comment>
<evidence type="ECO:0000256" key="1">
    <source>
        <dbReference type="RuleBase" id="RU000628"/>
    </source>
</evidence>
<dbReference type="PROSITE" id="PS00597">
    <property type="entry name" value="PLANT_LTP"/>
    <property type="match status" value="1"/>
</dbReference>
<dbReference type="GO" id="GO:0008289">
    <property type="term" value="F:lipid binding"/>
    <property type="evidence" value="ECO:0007669"/>
    <property type="project" value="UniProtKB-KW"/>
</dbReference>
<dbReference type="InterPro" id="IPR016140">
    <property type="entry name" value="Bifunc_inhib/LTP/seed_store"/>
</dbReference>
<dbReference type="PANTHER" id="PTHR33076">
    <property type="entry name" value="NON-SPECIFIC LIPID-TRANSFER PROTEIN 2-RELATED"/>
    <property type="match status" value="1"/>
</dbReference>
<comment type="similarity">
    <text evidence="1">Belongs to the plant LTP family.</text>
</comment>
<dbReference type="SUPFAM" id="SSF47699">
    <property type="entry name" value="Bifunctional inhibitor/lipid-transfer protein/seed storage 2S albumin"/>
    <property type="match status" value="1"/>
</dbReference>
<dbReference type="AlphaFoldDB" id="A0A1D1ZJR4"/>
<dbReference type="CDD" id="cd01960">
    <property type="entry name" value="nsLTP1"/>
    <property type="match status" value="1"/>
</dbReference>
<reference evidence="4" key="1">
    <citation type="submission" date="2015-07" db="EMBL/GenBank/DDBJ databases">
        <title>Transcriptome Assembly of Anthurium amnicola.</title>
        <authorList>
            <person name="Suzuki J."/>
        </authorList>
    </citation>
    <scope>NUCLEOTIDE SEQUENCE</scope>
</reference>
<sequence>MESMVGRKLWVLCLVVAAIAALLGGRRVTAAVQCGDAVNALVPCGPFLLGVAGEDNPSSQCCQSAQLLNKMATTVEMRRELCKCLLQAGPSFGVTPGRARRLPSFCKLKLEIPVSPNVDCNKIS</sequence>
<keyword evidence="1" id="KW-0813">Transport</keyword>
<evidence type="ECO:0000259" key="3">
    <source>
        <dbReference type="SMART" id="SM00499"/>
    </source>
</evidence>
<gene>
    <name evidence="4" type="primary">NLTP_1</name>
    <name evidence="4" type="ORF">g.25699</name>
</gene>
<feature type="domain" description="Bifunctional inhibitor/plant lipid transfer protein/seed storage helical" evidence="3">
    <location>
        <begin position="34"/>
        <end position="120"/>
    </location>
</feature>
<dbReference type="InterPro" id="IPR000528">
    <property type="entry name" value="Plant_nsLTP"/>
</dbReference>
<proteinExistence type="inferred from homology"/>
<dbReference type="EMBL" id="GDJX01000734">
    <property type="protein sequence ID" value="JAT67202.1"/>
    <property type="molecule type" value="Transcribed_RNA"/>
</dbReference>
<dbReference type="Gene3D" id="1.10.110.10">
    <property type="entry name" value="Plant lipid-transfer and hydrophobic proteins"/>
    <property type="match status" value="1"/>
</dbReference>
<feature type="chain" id="PRO_5008901051" description="Non-specific lipid-transfer protein" evidence="2">
    <location>
        <begin position="26"/>
        <end position="124"/>
    </location>
</feature>